<reference evidence="3" key="2">
    <citation type="submission" date="2020-05" db="UniProtKB">
        <authorList>
            <consortium name="EnsemblMetazoa"/>
        </authorList>
    </citation>
    <scope>IDENTIFICATION</scope>
</reference>
<protein>
    <submittedName>
        <fullName evidence="2 3">Uncharacterized protein</fullName>
    </submittedName>
</protein>
<evidence type="ECO:0000256" key="1">
    <source>
        <dbReference type="SAM" id="MobiDB-lite"/>
    </source>
</evidence>
<dbReference type="VEuPathDB" id="VectorBase:ASIC015421"/>
<feature type="compositionally biased region" description="Low complexity" evidence="1">
    <location>
        <begin position="84"/>
        <end position="105"/>
    </location>
</feature>
<reference evidence="2 4" key="1">
    <citation type="journal article" date="2014" name="BMC Genomics">
        <title>Genome sequence of Anopheles sinensis provides insight into genetics basis of mosquito competence for malaria parasites.</title>
        <authorList>
            <person name="Zhou D."/>
            <person name="Zhang D."/>
            <person name="Ding G."/>
            <person name="Shi L."/>
            <person name="Hou Q."/>
            <person name="Ye Y."/>
            <person name="Xu Y."/>
            <person name="Zhou H."/>
            <person name="Xiong C."/>
            <person name="Li S."/>
            <person name="Yu J."/>
            <person name="Hong S."/>
            <person name="Yu X."/>
            <person name="Zou P."/>
            <person name="Chen C."/>
            <person name="Chang X."/>
            <person name="Wang W."/>
            <person name="Lv Y."/>
            <person name="Sun Y."/>
            <person name="Ma L."/>
            <person name="Shen B."/>
            <person name="Zhu C."/>
        </authorList>
    </citation>
    <scope>NUCLEOTIDE SEQUENCE [LARGE SCALE GENOMIC DNA]</scope>
</reference>
<sequence>MLSDGFHHHPAVPMHHQHPHLAAAVASTSPNVHPFSGTSTSSVIKENVLASVVPTSTSAGGSDSCSSPSSSSPPPPPVLQVQKVSAGSPVVSSTPSSSSSGSTAVISYSHHPSHHTTGASPASPSVYTNHPKILNSMKSISADVAAADLRKGSGSTPADRDTAMVVDEDHHPVQLVYRSHHAYQQNHHQQHLQHHQQHHHHHPNHHHHPVVVMVPKQESASSTTSMAPSTPTPPVIMDNSVASSSGHHGGGGSTSSSPGPKGEPDLNIGGNCVLSPFTPSSLASTVWEIDLLCTFALTLRRTHMHIAPRAPFGFFRAQKNGTLSGRGFSTQKRNGKGAAKRFSFYFYFDEFIPGPLF</sequence>
<feature type="region of interest" description="Disordered" evidence="1">
    <location>
        <begin position="185"/>
        <end position="267"/>
    </location>
</feature>
<proteinExistence type="predicted"/>
<dbReference type="AlphaFoldDB" id="A0A084WB77"/>
<gene>
    <name evidence="2" type="ORF">ZHAS_00015421</name>
</gene>
<feature type="compositionally biased region" description="Basic residues" evidence="1">
    <location>
        <begin position="188"/>
        <end position="209"/>
    </location>
</feature>
<keyword evidence="4" id="KW-1185">Reference proteome</keyword>
<name>A0A084WB77_ANOSI</name>
<feature type="compositionally biased region" description="Polar residues" evidence="1">
    <location>
        <begin position="115"/>
        <end position="128"/>
    </location>
</feature>
<dbReference type="EMBL" id="KE525331">
    <property type="protein sequence ID" value="KFB47471.1"/>
    <property type="molecule type" value="Genomic_DNA"/>
</dbReference>
<feature type="compositionally biased region" description="Polar residues" evidence="1">
    <location>
        <begin position="54"/>
        <end position="65"/>
    </location>
</feature>
<dbReference type="VEuPathDB" id="VectorBase:ASIS013807"/>
<evidence type="ECO:0000313" key="4">
    <source>
        <dbReference type="Proteomes" id="UP000030765"/>
    </source>
</evidence>
<evidence type="ECO:0000313" key="2">
    <source>
        <dbReference type="EMBL" id="KFB47471.1"/>
    </source>
</evidence>
<dbReference type="Proteomes" id="UP000030765">
    <property type="component" value="Unassembled WGS sequence"/>
</dbReference>
<evidence type="ECO:0000313" key="3">
    <source>
        <dbReference type="EnsemblMetazoa" id="ASIC015421-PA"/>
    </source>
</evidence>
<dbReference type="EnsemblMetazoa" id="ASIC015421-RA">
    <property type="protein sequence ID" value="ASIC015421-PA"/>
    <property type="gene ID" value="ASIC015421"/>
</dbReference>
<dbReference type="EMBL" id="ATLV01022316">
    <property type="status" value="NOT_ANNOTATED_CDS"/>
    <property type="molecule type" value="Genomic_DNA"/>
</dbReference>
<organism evidence="2">
    <name type="scientific">Anopheles sinensis</name>
    <name type="common">Mosquito</name>
    <dbReference type="NCBI Taxonomy" id="74873"/>
    <lineage>
        <taxon>Eukaryota</taxon>
        <taxon>Metazoa</taxon>
        <taxon>Ecdysozoa</taxon>
        <taxon>Arthropoda</taxon>
        <taxon>Hexapoda</taxon>
        <taxon>Insecta</taxon>
        <taxon>Pterygota</taxon>
        <taxon>Neoptera</taxon>
        <taxon>Endopterygota</taxon>
        <taxon>Diptera</taxon>
        <taxon>Nematocera</taxon>
        <taxon>Culicoidea</taxon>
        <taxon>Culicidae</taxon>
        <taxon>Anophelinae</taxon>
        <taxon>Anopheles</taxon>
    </lineage>
</organism>
<feature type="region of interest" description="Disordered" evidence="1">
    <location>
        <begin position="54"/>
        <end position="130"/>
    </location>
</feature>
<accession>A0A084WB77</accession>
<feature type="compositionally biased region" description="Low complexity" evidence="1">
    <location>
        <begin position="219"/>
        <end position="229"/>
    </location>
</feature>